<gene>
    <name evidence="1" type="ORF">BS47DRAFT_733064</name>
</gene>
<proteinExistence type="predicted"/>
<evidence type="ECO:0000313" key="1">
    <source>
        <dbReference type="EMBL" id="KAF9503979.1"/>
    </source>
</evidence>
<dbReference type="Proteomes" id="UP000886523">
    <property type="component" value="Unassembled WGS sequence"/>
</dbReference>
<keyword evidence="2" id="KW-1185">Reference proteome</keyword>
<accession>A0A9P6DM79</accession>
<sequence>MGLKTSEDLNIVQENLGRVIKTNNTIDHRDSPCFYVSACVSRSEFRGPLWSLVSCARLLHTVMRMLESRSHIHERRTPHFVQRCWRPLRVRGGQPLLCNFLERRWDDRDLANVCVNVWKIQGIVSVKGIVYIHTSMEKSSYLPLTYRLPVHRRHVARRQLFPIGTVVEYCRVLSGVRGW</sequence>
<protein>
    <submittedName>
        <fullName evidence="1">Uncharacterized protein</fullName>
    </submittedName>
</protein>
<name>A0A9P6DM79_9AGAM</name>
<organism evidence="1 2">
    <name type="scientific">Hydnum rufescens UP504</name>
    <dbReference type="NCBI Taxonomy" id="1448309"/>
    <lineage>
        <taxon>Eukaryota</taxon>
        <taxon>Fungi</taxon>
        <taxon>Dikarya</taxon>
        <taxon>Basidiomycota</taxon>
        <taxon>Agaricomycotina</taxon>
        <taxon>Agaricomycetes</taxon>
        <taxon>Cantharellales</taxon>
        <taxon>Hydnaceae</taxon>
        <taxon>Hydnum</taxon>
    </lineage>
</organism>
<evidence type="ECO:0000313" key="2">
    <source>
        <dbReference type="Proteomes" id="UP000886523"/>
    </source>
</evidence>
<dbReference type="AlphaFoldDB" id="A0A9P6DM79"/>
<dbReference type="EMBL" id="MU129279">
    <property type="protein sequence ID" value="KAF9503979.1"/>
    <property type="molecule type" value="Genomic_DNA"/>
</dbReference>
<comment type="caution">
    <text evidence="1">The sequence shown here is derived from an EMBL/GenBank/DDBJ whole genome shotgun (WGS) entry which is preliminary data.</text>
</comment>
<reference evidence="1" key="1">
    <citation type="journal article" date="2020" name="Nat. Commun.">
        <title>Large-scale genome sequencing of mycorrhizal fungi provides insights into the early evolution of symbiotic traits.</title>
        <authorList>
            <person name="Miyauchi S."/>
            <person name="Kiss E."/>
            <person name="Kuo A."/>
            <person name="Drula E."/>
            <person name="Kohler A."/>
            <person name="Sanchez-Garcia M."/>
            <person name="Morin E."/>
            <person name="Andreopoulos B."/>
            <person name="Barry K.W."/>
            <person name="Bonito G."/>
            <person name="Buee M."/>
            <person name="Carver A."/>
            <person name="Chen C."/>
            <person name="Cichocki N."/>
            <person name="Clum A."/>
            <person name="Culley D."/>
            <person name="Crous P.W."/>
            <person name="Fauchery L."/>
            <person name="Girlanda M."/>
            <person name="Hayes R.D."/>
            <person name="Keri Z."/>
            <person name="LaButti K."/>
            <person name="Lipzen A."/>
            <person name="Lombard V."/>
            <person name="Magnuson J."/>
            <person name="Maillard F."/>
            <person name="Murat C."/>
            <person name="Nolan M."/>
            <person name="Ohm R.A."/>
            <person name="Pangilinan J."/>
            <person name="Pereira M.F."/>
            <person name="Perotto S."/>
            <person name="Peter M."/>
            <person name="Pfister S."/>
            <person name="Riley R."/>
            <person name="Sitrit Y."/>
            <person name="Stielow J.B."/>
            <person name="Szollosi G."/>
            <person name="Zifcakova L."/>
            <person name="Stursova M."/>
            <person name="Spatafora J.W."/>
            <person name="Tedersoo L."/>
            <person name="Vaario L.M."/>
            <person name="Yamada A."/>
            <person name="Yan M."/>
            <person name="Wang P."/>
            <person name="Xu J."/>
            <person name="Bruns T."/>
            <person name="Baldrian P."/>
            <person name="Vilgalys R."/>
            <person name="Dunand C."/>
            <person name="Henrissat B."/>
            <person name="Grigoriev I.V."/>
            <person name="Hibbett D."/>
            <person name="Nagy L.G."/>
            <person name="Martin F.M."/>
        </authorList>
    </citation>
    <scope>NUCLEOTIDE SEQUENCE</scope>
    <source>
        <strain evidence="1">UP504</strain>
    </source>
</reference>